<accession>A0A1S2Y8E2</accession>
<evidence type="ECO:0000256" key="5">
    <source>
        <dbReference type="ARBA" id="ARBA00023163"/>
    </source>
</evidence>
<dbReference type="eggNOG" id="ENOG502QUG3">
    <property type="taxonomic scope" value="Eukaryota"/>
</dbReference>
<evidence type="ECO:0000256" key="4">
    <source>
        <dbReference type="ARBA" id="ARBA00023125"/>
    </source>
</evidence>
<name>A0A1S2Y8E2_CICAR</name>
<dbReference type="GO" id="GO:0046983">
    <property type="term" value="F:protein dimerization activity"/>
    <property type="evidence" value="ECO:0007669"/>
    <property type="project" value="InterPro"/>
</dbReference>
<dbReference type="GO" id="GO:0000981">
    <property type="term" value="F:DNA-binding transcription factor activity, RNA polymerase II-specific"/>
    <property type="evidence" value="ECO:0007669"/>
    <property type="project" value="TreeGrafter"/>
</dbReference>
<feature type="region of interest" description="Disordered" evidence="7">
    <location>
        <begin position="241"/>
        <end position="268"/>
    </location>
</feature>
<organism evidence="9 10">
    <name type="scientific">Cicer arietinum</name>
    <name type="common">Chickpea</name>
    <name type="synonym">Garbanzo</name>
    <dbReference type="NCBI Taxonomy" id="3827"/>
    <lineage>
        <taxon>Eukaryota</taxon>
        <taxon>Viridiplantae</taxon>
        <taxon>Streptophyta</taxon>
        <taxon>Embryophyta</taxon>
        <taxon>Tracheophyta</taxon>
        <taxon>Spermatophyta</taxon>
        <taxon>Magnoliopsida</taxon>
        <taxon>eudicotyledons</taxon>
        <taxon>Gunneridae</taxon>
        <taxon>Pentapetalae</taxon>
        <taxon>rosids</taxon>
        <taxon>fabids</taxon>
        <taxon>Fabales</taxon>
        <taxon>Fabaceae</taxon>
        <taxon>Papilionoideae</taxon>
        <taxon>50 kb inversion clade</taxon>
        <taxon>NPAAA clade</taxon>
        <taxon>Hologalegina</taxon>
        <taxon>IRL clade</taxon>
        <taxon>Cicereae</taxon>
        <taxon>Cicer</taxon>
    </lineage>
</organism>
<dbReference type="InterPro" id="IPR045843">
    <property type="entry name" value="IND-like"/>
</dbReference>
<dbReference type="SUPFAM" id="SSF47459">
    <property type="entry name" value="HLH, helix-loop-helix DNA-binding domain"/>
    <property type="match status" value="1"/>
</dbReference>
<protein>
    <submittedName>
        <fullName evidence="10">Transcription factor bHLH110</fullName>
    </submittedName>
</protein>
<evidence type="ECO:0000256" key="1">
    <source>
        <dbReference type="ARBA" id="ARBA00004123"/>
    </source>
</evidence>
<evidence type="ECO:0000259" key="8">
    <source>
        <dbReference type="PROSITE" id="PS50888"/>
    </source>
</evidence>
<dbReference type="PANTHER" id="PTHR16223:SF56">
    <property type="entry name" value="TRANSCRIPTION FACTOR BHLH110"/>
    <property type="match status" value="1"/>
</dbReference>
<feature type="compositionally biased region" description="Low complexity" evidence="7">
    <location>
        <begin position="14"/>
        <end position="30"/>
    </location>
</feature>
<reference evidence="9" key="1">
    <citation type="journal article" date="2013" name="Nat. Biotechnol.">
        <title>Draft genome sequence of chickpea (Cicer arietinum) provides a resource for trait improvement.</title>
        <authorList>
            <person name="Varshney R.K."/>
            <person name="Song C."/>
            <person name="Saxena R.K."/>
            <person name="Azam S."/>
            <person name="Yu S."/>
            <person name="Sharpe A.G."/>
            <person name="Cannon S."/>
            <person name="Baek J."/>
            <person name="Rosen B.D."/>
            <person name="Tar'an B."/>
            <person name="Millan T."/>
            <person name="Zhang X."/>
            <person name="Ramsay L.D."/>
            <person name="Iwata A."/>
            <person name="Wang Y."/>
            <person name="Nelson W."/>
            <person name="Farmer A.D."/>
            <person name="Gaur P.M."/>
            <person name="Soderlund C."/>
            <person name="Penmetsa R.V."/>
            <person name="Xu C."/>
            <person name="Bharti A.K."/>
            <person name="He W."/>
            <person name="Winter P."/>
            <person name="Zhao S."/>
            <person name="Hane J.K."/>
            <person name="Carrasquilla-Garcia N."/>
            <person name="Condie J.A."/>
            <person name="Upadhyaya H.D."/>
            <person name="Luo M.C."/>
            <person name="Thudi M."/>
            <person name="Gowda C.L."/>
            <person name="Singh N.P."/>
            <person name="Lichtenzveig J."/>
            <person name="Gali K.K."/>
            <person name="Rubio J."/>
            <person name="Nadarajan N."/>
            <person name="Dolezel J."/>
            <person name="Bansal K.C."/>
            <person name="Xu X."/>
            <person name="Edwards D."/>
            <person name="Zhang G."/>
            <person name="Kahl G."/>
            <person name="Gil J."/>
            <person name="Singh K.B."/>
            <person name="Datta S.K."/>
            <person name="Jackson S.A."/>
            <person name="Wang J."/>
            <person name="Cook D.R."/>
        </authorList>
    </citation>
    <scope>NUCLEOTIDE SEQUENCE [LARGE SCALE GENOMIC DNA]</scope>
    <source>
        <strain evidence="9">cv. CDC Frontier</strain>
    </source>
</reference>
<feature type="compositionally biased region" description="Polar residues" evidence="7">
    <location>
        <begin position="1"/>
        <end position="13"/>
    </location>
</feature>
<dbReference type="PROSITE" id="PS50888">
    <property type="entry name" value="BHLH"/>
    <property type="match status" value="1"/>
</dbReference>
<evidence type="ECO:0000313" key="9">
    <source>
        <dbReference type="Proteomes" id="UP000087171"/>
    </source>
</evidence>
<dbReference type="RefSeq" id="XP_004500989.1">
    <property type="nucleotide sequence ID" value="XM_004500932.3"/>
</dbReference>
<dbReference type="Proteomes" id="UP000087171">
    <property type="component" value="Chromosome Ca5"/>
</dbReference>
<reference evidence="10" key="2">
    <citation type="submission" date="2025-08" db="UniProtKB">
        <authorList>
            <consortium name="RefSeq"/>
        </authorList>
    </citation>
    <scope>IDENTIFICATION</scope>
    <source>
        <tissue evidence="10">Etiolated seedlings</tissue>
    </source>
</reference>
<dbReference type="Gene3D" id="4.10.280.10">
    <property type="entry name" value="Helix-loop-helix DNA-binding domain"/>
    <property type="match status" value="1"/>
</dbReference>
<dbReference type="InterPro" id="IPR011598">
    <property type="entry name" value="bHLH_dom"/>
</dbReference>
<dbReference type="PANTHER" id="PTHR16223">
    <property type="entry name" value="TRANSCRIPTION FACTOR BHLH83-RELATED"/>
    <property type="match status" value="1"/>
</dbReference>
<evidence type="ECO:0000256" key="6">
    <source>
        <dbReference type="ARBA" id="ARBA00023242"/>
    </source>
</evidence>
<dbReference type="GO" id="GO:0005634">
    <property type="term" value="C:nucleus"/>
    <property type="evidence" value="ECO:0007669"/>
    <property type="project" value="UniProtKB-SubCell"/>
</dbReference>
<comment type="subcellular location">
    <subcellularLocation>
        <location evidence="1">Nucleus</location>
    </subcellularLocation>
</comment>
<dbReference type="AlphaFoldDB" id="A0A1S2Y8E2"/>
<keyword evidence="3" id="KW-0805">Transcription regulation</keyword>
<dbReference type="CDD" id="cd11393">
    <property type="entry name" value="bHLH_AtbHLH_like"/>
    <property type="match status" value="1"/>
</dbReference>
<dbReference type="FunFam" id="4.10.280.10:FF:000032">
    <property type="entry name" value="Transcription factor bHLH123 family"/>
    <property type="match status" value="1"/>
</dbReference>
<gene>
    <name evidence="10" type="primary">LOC101495671</name>
</gene>
<evidence type="ECO:0000313" key="10">
    <source>
        <dbReference type="RefSeq" id="XP_004500989.1"/>
    </source>
</evidence>
<keyword evidence="9" id="KW-1185">Reference proteome</keyword>
<evidence type="ECO:0000256" key="7">
    <source>
        <dbReference type="SAM" id="MobiDB-lite"/>
    </source>
</evidence>
<dbReference type="GO" id="GO:0000978">
    <property type="term" value="F:RNA polymerase II cis-regulatory region sequence-specific DNA binding"/>
    <property type="evidence" value="ECO:0007669"/>
    <property type="project" value="TreeGrafter"/>
</dbReference>
<evidence type="ECO:0000256" key="2">
    <source>
        <dbReference type="ARBA" id="ARBA00011738"/>
    </source>
</evidence>
<dbReference type="STRING" id="3827.A0A1S2Y8E2"/>
<comment type="subunit">
    <text evidence="2">Homodimer.</text>
</comment>
<dbReference type="KEGG" id="cam:101495671"/>
<dbReference type="GeneID" id="101495671"/>
<evidence type="ECO:0000256" key="3">
    <source>
        <dbReference type="ARBA" id="ARBA00023015"/>
    </source>
</evidence>
<proteinExistence type="predicted"/>
<feature type="region of interest" description="Disordered" evidence="7">
    <location>
        <begin position="1"/>
        <end position="30"/>
    </location>
</feature>
<keyword evidence="6" id="KW-0539">Nucleus</keyword>
<feature type="domain" description="BHLH" evidence="8">
    <location>
        <begin position="258"/>
        <end position="307"/>
    </location>
</feature>
<dbReference type="OrthoDB" id="760019at2759"/>
<dbReference type="InterPro" id="IPR036638">
    <property type="entry name" value="HLH_DNA-bd_sf"/>
</dbReference>
<keyword evidence="4" id="KW-0238">DNA-binding</keyword>
<sequence length="382" mass="42394">MIMESTTNLQQDQPSPVVDPSSSSASSSLSNSTPSYATIHSWNPNITLNNAGNFNSNLQEATNQRSRSCLIAHKSDMIQDLGYHNQWTSDEFSKEEISFANFPKFTEMLNYTTPNNSTMLKTLLTEQDFYSSQSYNNPNFGGTNHIASSQIHPSINISNLNHYSSSTTLDMNMQSLDLLTTSPTSFTNTSQPHFGKFTHHDNNLSFHLHPMHHSSSSNSSNQSLLSNIGTVETKRGCTLMESKVSQSQTALKKSRSSSESRPSCPPFKVRKEKLGDRIAALQQLVAPFGKTDTASVLMEAIGYIKFLQGQVETLSVPYMKLSQNQNNRVMRGDSTTCDINGEPKQDLRSRGLCLVPLSCMSYIVTDGGTEPWQQHHNFGRPT</sequence>
<dbReference type="InterPro" id="IPR045239">
    <property type="entry name" value="bHLH95_bHLH"/>
</dbReference>
<dbReference type="PaxDb" id="3827-XP_004500989.1"/>
<keyword evidence="5" id="KW-0804">Transcription</keyword>